<dbReference type="SMART" id="SM00320">
    <property type="entry name" value="WD40"/>
    <property type="match status" value="14"/>
</dbReference>
<reference evidence="7" key="1">
    <citation type="journal article" date="2020" name="Fungal Divers.">
        <title>Resolving the Mortierellaceae phylogeny through synthesis of multi-gene phylogenetics and phylogenomics.</title>
        <authorList>
            <person name="Vandepol N."/>
            <person name="Liber J."/>
            <person name="Desiro A."/>
            <person name="Na H."/>
            <person name="Kennedy M."/>
            <person name="Barry K."/>
            <person name="Grigoriev I.V."/>
            <person name="Miller A.N."/>
            <person name="O'Donnell K."/>
            <person name="Stajich J.E."/>
            <person name="Bonito G."/>
        </authorList>
    </citation>
    <scope>NUCLEOTIDE SEQUENCE</scope>
    <source>
        <strain evidence="7">NRRL 2591</strain>
    </source>
</reference>
<dbReference type="InterPro" id="IPR036322">
    <property type="entry name" value="WD40_repeat_dom_sf"/>
</dbReference>
<dbReference type="InterPro" id="IPR027417">
    <property type="entry name" value="P-loop_NTPase"/>
</dbReference>
<evidence type="ECO:0000256" key="4">
    <source>
        <dbReference type="SAM" id="MobiDB-lite"/>
    </source>
</evidence>
<gene>
    <name evidence="7" type="ORF">EC957_007283</name>
</gene>
<dbReference type="Gene3D" id="2.130.10.10">
    <property type="entry name" value="YVTN repeat-like/Quinoprotein amine dehydrogenase"/>
    <property type="match status" value="4"/>
</dbReference>
<dbReference type="InterPro" id="IPR015943">
    <property type="entry name" value="WD40/YVTN_repeat-like_dom_sf"/>
</dbReference>
<feature type="repeat" description="WD" evidence="3">
    <location>
        <begin position="1635"/>
        <end position="1669"/>
    </location>
</feature>
<feature type="repeat" description="WD" evidence="3">
    <location>
        <begin position="1587"/>
        <end position="1628"/>
    </location>
</feature>
<dbReference type="PANTHER" id="PTHR19879:SF9">
    <property type="entry name" value="TRANSCRIPTION INITIATION FACTOR TFIID SUBUNIT 5"/>
    <property type="match status" value="1"/>
</dbReference>
<keyword evidence="2" id="KW-0677">Repeat</keyword>
<accession>A0A9P6EY54</accession>
<protein>
    <recommendedName>
        <fullName evidence="9">WD40 repeat-like protein</fullName>
    </recommendedName>
</protein>
<name>A0A9P6EY54_9FUNG</name>
<keyword evidence="1 3" id="KW-0853">WD repeat</keyword>
<dbReference type="PROSITE" id="PS00678">
    <property type="entry name" value="WD_REPEATS_1"/>
    <property type="match status" value="3"/>
</dbReference>
<dbReference type="InterPro" id="IPR056251">
    <property type="entry name" value="Arm_rpt_dom"/>
</dbReference>
<dbReference type="PANTHER" id="PTHR19879">
    <property type="entry name" value="TRANSCRIPTION INITIATION FACTOR TFIID"/>
    <property type="match status" value="1"/>
</dbReference>
<feature type="repeat" description="WD" evidence="3">
    <location>
        <begin position="1197"/>
        <end position="1229"/>
    </location>
</feature>
<feature type="repeat" description="WD" evidence="3">
    <location>
        <begin position="1323"/>
        <end position="1364"/>
    </location>
</feature>
<feature type="repeat" description="WD" evidence="3">
    <location>
        <begin position="1239"/>
        <end position="1271"/>
    </location>
</feature>
<dbReference type="InterPro" id="IPR001680">
    <property type="entry name" value="WD40_rpt"/>
</dbReference>
<evidence type="ECO:0000256" key="3">
    <source>
        <dbReference type="PROSITE-ProRule" id="PRU00221"/>
    </source>
</evidence>
<dbReference type="CDD" id="cd00200">
    <property type="entry name" value="WD40"/>
    <property type="match status" value="2"/>
</dbReference>
<dbReference type="InterPro" id="IPR024977">
    <property type="entry name" value="Apc4-like_WD40_dom"/>
</dbReference>
<dbReference type="InterPro" id="IPR019775">
    <property type="entry name" value="WD40_repeat_CS"/>
</dbReference>
<feature type="domain" description="Anaphase-promoting complex subunit 4-like WD40" evidence="5">
    <location>
        <begin position="1085"/>
        <end position="1168"/>
    </location>
</feature>
<dbReference type="InterPro" id="IPR016024">
    <property type="entry name" value="ARM-type_fold"/>
</dbReference>
<comment type="caution">
    <text evidence="7">The sequence shown here is derived from an EMBL/GenBank/DDBJ whole genome shotgun (WGS) entry which is preliminary data.</text>
</comment>
<feature type="domain" description="Arm-like repeat" evidence="6">
    <location>
        <begin position="131"/>
        <end position="504"/>
    </location>
</feature>
<dbReference type="Pfam" id="PF00400">
    <property type="entry name" value="WD40"/>
    <property type="match status" value="7"/>
</dbReference>
<evidence type="ECO:0008006" key="9">
    <source>
        <dbReference type="Google" id="ProtNLM"/>
    </source>
</evidence>
<feature type="repeat" description="WD" evidence="3">
    <location>
        <begin position="1281"/>
        <end position="1322"/>
    </location>
</feature>
<dbReference type="InterPro" id="IPR020472">
    <property type="entry name" value="WD40_PAC1"/>
</dbReference>
<dbReference type="EMBL" id="JAAAXW010000338">
    <property type="protein sequence ID" value="KAF9538049.1"/>
    <property type="molecule type" value="Genomic_DNA"/>
</dbReference>
<dbReference type="Proteomes" id="UP000723463">
    <property type="component" value="Unassembled WGS sequence"/>
</dbReference>
<dbReference type="PROSITE" id="PS50082">
    <property type="entry name" value="WD_REPEATS_2"/>
    <property type="match status" value="8"/>
</dbReference>
<dbReference type="Pfam" id="PF00805">
    <property type="entry name" value="Pentapeptide"/>
    <property type="match status" value="1"/>
</dbReference>
<organism evidence="7 8">
    <name type="scientific">Mortierella hygrophila</name>
    <dbReference type="NCBI Taxonomy" id="979708"/>
    <lineage>
        <taxon>Eukaryota</taxon>
        <taxon>Fungi</taxon>
        <taxon>Fungi incertae sedis</taxon>
        <taxon>Mucoromycota</taxon>
        <taxon>Mortierellomycotina</taxon>
        <taxon>Mortierellomycetes</taxon>
        <taxon>Mortierellales</taxon>
        <taxon>Mortierellaceae</taxon>
        <taxon>Mortierella</taxon>
    </lineage>
</organism>
<sequence length="1843" mass="203760">MTKDSDNLDSTQPSKKHGAFRKFLGLKSKDKSLTQPSSQQATAMKSPPPPNFASPVSNSNPPSPPTTIDLPCRVIFSENIPSLGIKTALPLPQGRIEKVEQLVYCNTLLLQHASSSAPNLDKAELEWLVVMNTDPTEEDRLRWLATRMVEEFVRDATKDSVKIAEIVALGPVLDYEHYRKLLSSIISGFNDALRLDVDLLQGLVQLVQSNSPGYLDADDLIKILRILRTRLEGIHGQTSEYSFHLTLAVSRLLDVMAEHQVQDLDRVEDHEPLAEVLSGLRSSSDPYLMYQACYAFQALQYVPDDETALQAVLRHSTGVASGLVKVSGLMKLDVEAIVEGLGDLQEALGGVFDIASTAYEGIYSVMESGRGVMDSLKEGYGSGKKRPWYAAIRAAYSLAQTGQLKDLNQLVYEAPCRRDPLFQWGLCQLLGEIASDAIWNTVVRKQAIDLLGELYKNDSQWGEDENVKTWMLNIIGQLGTKLDQEVSTHARTLLTELERHQGATANLLYPLRNRLPLPPSSPLLARVLAIPDIEYDLYKLRLQRLEEHRRGVYIPPQAKPSLQAGNDLLFPLMEKALEFLKSDRQVLLVLGDSGAGKSTFNLELEHTLWKDYKKYGPIPLYINLPTIDDPAHDLIEKHLHYHNFSEDQIHEMKLHRKFILICDGYDESQLKTNIHTTNQFNHPGQWQVKVAISCRTQYLGQDYRSRFQPQPIDRYQRVATELFQEAVIAAFTRAQIQQYVDEYVKELPALDPIQQKPSWTAEEYMDKLVNIPNLMGLVSNPFLLTLALDALPAVVASKEDLSAIRITRVQLYDSFVKRWLEINRMRLEASPLNRDERTELDMLIEDNFLYHGIHYQKDLATAIFIDHAANPVVKYTHLRDKNTWKAAFFGPSGQAKLLRESSTVKRSGAFFRFLHRSLLEYFYSRTIYDPLDYDEEADDGLDEREPGLDLMTCLARMNVVKEHSIVQFLAERVPQDPCFQQQLVNAIEESKADAGAALAAANAISILVKAGVSFNGADFRGIKISGADVSDGQFDSAQFQGADLIGVDFSRTWLRNADFSGAQLDDSRFGELPFIEVDCPVTVCAYSPDGSMLATGLEYGNIDIYNTTSWERIHCLKDCHLVRAIAFSPDGQQLVSSGHGRTVRLRDIASGKDVLAMKGHSSVVKSVAFSPCGKQIASSSHELRLWDSQTGECLFILVGHTWVVSSVMYSPDGGQFVSGSEDGTIRFWDPATGVAGVTLSPPLGKVHRLAYSHDGQWIASGHKDGGLQLWNAVTKEAGPVLQGHSETVTGIAFSPASQWLVSSSEDATLKLWDVSTGAILSSLVGHQNIVKDVTVSPNGLQMATGGADKKIRLWETSSSLSSSSAELPGQSGDWGPVWRATYSSDGQFVVTISDHTFRQWDASTGTLGSFSFDFSAPLWMESAEFSPDRGQIASCGESEGLIQLWDSRTGAAGLYLEGHASRVVELTYSPCGRWMASASWDNIVRIWDLHDPQQQCHIIPGTGDEIYESVGGLVFTRSEPPRLVIGSSNGIVRFFDPRSGEMVMSKKVSTARVQQLASSSDGQQLAMGIDFSIHLWDLKSEKPSMELKGHTSYVYCIAYSSCGEWIASSSDDRTARLWHRQSKEEEDIWSCVSVVRGFFGTVQNITWNPAIPMEFLTGCLDGSVRVWRVILKDDGDEDTVAVELVWGSNLRILCAEGLVFKDAVGLDPIHCKLLGQRGVVEGAVIAGGGDGWGEGEAATTGGDGWSFSGGVVTVGDVWGESGAVVTGGDTWGNGGEMSTAEDTWREEASVVSDGNEWGEESVLVVGRDEWGVDEAVVTGVFQKISLKGPRCPVERTAWPRKLL</sequence>
<dbReference type="SUPFAM" id="SSF48371">
    <property type="entry name" value="ARM repeat"/>
    <property type="match status" value="1"/>
</dbReference>
<dbReference type="Gene3D" id="3.40.50.300">
    <property type="entry name" value="P-loop containing nucleotide triphosphate hydrolases"/>
    <property type="match status" value="1"/>
</dbReference>
<dbReference type="PROSITE" id="PS50294">
    <property type="entry name" value="WD_REPEATS_REGION"/>
    <property type="match status" value="5"/>
</dbReference>
<dbReference type="Gene3D" id="2.160.20.80">
    <property type="entry name" value="E3 ubiquitin-protein ligase SopA"/>
    <property type="match status" value="1"/>
</dbReference>
<keyword evidence="8" id="KW-1185">Reference proteome</keyword>
<feature type="compositionally biased region" description="Polar residues" evidence="4">
    <location>
        <begin position="33"/>
        <end position="43"/>
    </location>
</feature>
<evidence type="ECO:0000313" key="7">
    <source>
        <dbReference type="EMBL" id="KAF9538049.1"/>
    </source>
</evidence>
<evidence type="ECO:0000256" key="1">
    <source>
        <dbReference type="ARBA" id="ARBA00022574"/>
    </source>
</evidence>
<feature type="repeat" description="WD" evidence="3">
    <location>
        <begin position="1122"/>
        <end position="1156"/>
    </location>
</feature>
<evidence type="ECO:0000256" key="2">
    <source>
        <dbReference type="ARBA" id="ARBA00022737"/>
    </source>
</evidence>
<feature type="region of interest" description="Disordered" evidence="4">
    <location>
        <begin position="1"/>
        <end position="70"/>
    </location>
</feature>
<dbReference type="Pfam" id="PF23948">
    <property type="entry name" value="ARM_5"/>
    <property type="match status" value="1"/>
</dbReference>
<dbReference type="SUPFAM" id="SSF141571">
    <property type="entry name" value="Pentapeptide repeat-like"/>
    <property type="match status" value="1"/>
</dbReference>
<proteinExistence type="predicted"/>
<evidence type="ECO:0000313" key="8">
    <source>
        <dbReference type="Proteomes" id="UP000723463"/>
    </source>
</evidence>
<dbReference type="SUPFAM" id="SSF50978">
    <property type="entry name" value="WD40 repeat-like"/>
    <property type="match status" value="2"/>
</dbReference>
<evidence type="ECO:0000259" key="6">
    <source>
        <dbReference type="Pfam" id="PF23948"/>
    </source>
</evidence>
<evidence type="ECO:0000259" key="5">
    <source>
        <dbReference type="Pfam" id="PF12894"/>
    </source>
</evidence>
<dbReference type="PRINTS" id="PR00320">
    <property type="entry name" value="GPROTEINBRPT"/>
</dbReference>
<dbReference type="InterPro" id="IPR001646">
    <property type="entry name" value="5peptide_repeat"/>
</dbReference>
<dbReference type="Pfam" id="PF12894">
    <property type="entry name" value="ANAPC4_WD40"/>
    <property type="match status" value="1"/>
</dbReference>
<feature type="repeat" description="WD" evidence="3">
    <location>
        <begin position="1456"/>
        <end position="1489"/>
    </location>
</feature>